<proteinExistence type="predicted"/>
<sequence>MPSFRHGKNTYFGIGSAATLTTIVDISTYLMQVQMPRPVDVAETSTFGTSAKTYVVGMTGSAISFSGRFDDTLDTQLSALLGVGPVTFNYGPGGNTATYVKYSGQCFITSYDVSGGVGDMVGFSVQAQITGAVTKSTF</sequence>
<protein>
    <recommendedName>
        <fullName evidence="2">Phage major tail protein TP901-1</fullName>
    </recommendedName>
</protein>
<gene>
    <name evidence="1" type="ORF">UFOVP978_31</name>
</gene>
<evidence type="ECO:0008006" key="2">
    <source>
        <dbReference type="Google" id="ProtNLM"/>
    </source>
</evidence>
<evidence type="ECO:0000313" key="1">
    <source>
        <dbReference type="EMBL" id="CAB4176423.1"/>
    </source>
</evidence>
<organism evidence="1">
    <name type="scientific">uncultured Caudovirales phage</name>
    <dbReference type="NCBI Taxonomy" id="2100421"/>
    <lineage>
        <taxon>Viruses</taxon>
        <taxon>Duplodnaviria</taxon>
        <taxon>Heunggongvirae</taxon>
        <taxon>Uroviricota</taxon>
        <taxon>Caudoviricetes</taxon>
        <taxon>Peduoviridae</taxon>
        <taxon>Maltschvirus</taxon>
        <taxon>Maltschvirus maltsch</taxon>
    </lineage>
</organism>
<accession>A0A6J5PWZ8</accession>
<name>A0A6J5PWZ8_9CAUD</name>
<dbReference type="EMBL" id="LR796937">
    <property type="protein sequence ID" value="CAB4176423.1"/>
    <property type="molecule type" value="Genomic_DNA"/>
</dbReference>
<reference evidence="1" key="1">
    <citation type="submission" date="2020-05" db="EMBL/GenBank/DDBJ databases">
        <authorList>
            <person name="Chiriac C."/>
            <person name="Salcher M."/>
            <person name="Ghai R."/>
            <person name="Kavagutti S V."/>
        </authorList>
    </citation>
    <scope>NUCLEOTIDE SEQUENCE</scope>
</reference>